<dbReference type="InterPro" id="IPR044730">
    <property type="entry name" value="RNase_H-like_dom_plant"/>
</dbReference>
<dbReference type="CDD" id="cd06222">
    <property type="entry name" value="RNase_H_like"/>
    <property type="match status" value="1"/>
</dbReference>
<dbReference type="PANTHER" id="PTHR47723:SF19">
    <property type="entry name" value="POLYNUCLEOTIDYL TRANSFERASE, RIBONUCLEASE H-LIKE SUPERFAMILY PROTEIN"/>
    <property type="match status" value="1"/>
</dbReference>
<accession>A0ABR2T7S0</accession>
<reference evidence="2 3" key="1">
    <citation type="journal article" date="2024" name="G3 (Bethesda)">
        <title>Genome assembly of Hibiscus sabdariffa L. provides insights into metabolisms of medicinal natural products.</title>
        <authorList>
            <person name="Kim T."/>
        </authorList>
    </citation>
    <scope>NUCLEOTIDE SEQUENCE [LARGE SCALE GENOMIC DNA]</scope>
    <source>
        <strain evidence="2">TK-2024</strain>
        <tissue evidence="2">Old leaves</tissue>
    </source>
</reference>
<dbReference type="PANTHER" id="PTHR47723">
    <property type="entry name" value="OS05G0353850 PROTEIN"/>
    <property type="match status" value="1"/>
</dbReference>
<evidence type="ECO:0000313" key="3">
    <source>
        <dbReference type="Proteomes" id="UP001396334"/>
    </source>
</evidence>
<feature type="domain" description="RNase H type-1" evidence="1">
    <location>
        <begin position="42"/>
        <end position="158"/>
    </location>
</feature>
<dbReference type="Proteomes" id="UP001396334">
    <property type="component" value="Unassembled WGS sequence"/>
</dbReference>
<dbReference type="InterPro" id="IPR012337">
    <property type="entry name" value="RNaseH-like_sf"/>
</dbReference>
<comment type="caution">
    <text evidence="2">The sequence shown here is derived from an EMBL/GenBank/DDBJ whole genome shotgun (WGS) entry which is preliminary data.</text>
</comment>
<dbReference type="EMBL" id="JBBPBN010000007">
    <property type="protein sequence ID" value="KAK9033540.1"/>
    <property type="molecule type" value="Genomic_DNA"/>
</dbReference>
<dbReference type="Pfam" id="PF13456">
    <property type="entry name" value="RVT_3"/>
    <property type="match status" value="1"/>
</dbReference>
<keyword evidence="3" id="KW-1185">Reference proteome</keyword>
<proteinExistence type="predicted"/>
<evidence type="ECO:0000313" key="2">
    <source>
        <dbReference type="EMBL" id="KAK9033540.1"/>
    </source>
</evidence>
<evidence type="ECO:0000259" key="1">
    <source>
        <dbReference type="Pfam" id="PF13456"/>
    </source>
</evidence>
<name>A0ABR2T7S0_9ROSI</name>
<protein>
    <recommendedName>
        <fullName evidence="1">RNase H type-1 domain-containing protein</fullName>
    </recommendedName>
</protein>
<dbReference type="InterPro" id="IPR002156">
    <property type="entry name" value="RNaseH_domain"/>
</dbReference>
<dbReference type="Gene3D" id="3.30.420.10">
    <property type="entry name" value="Ribonuclease H-like superfamily/Ribonuclease H"/>
    <property type="match status" value="1"/>
</dbReference>
<dbReference type="InterPro" id="IPR053151">
    <property type="entry name" value="RNase_H-like"/>
</dbReference>
<dbReference type="SUPFAM" id="SSF53098">
    <property type="entry name" value="Ribonuclease H-like"/>
    <property type="match status" value="1"/>
</dbReference>
<sequence>MVEEFGRANSLLRKGRLQALLHNNNVVRWDPPPEGWIKIILDGSCNTCTDTCTCGGVGRDSNSSWCFGFAKDIGICSCLEAKLWGIYEGLVTAWSLRYTRVLLETDSREAYDTILSRNLWKVGPSVISSIFEILSRQWEAHFSFIRREGNRVVDTMARLVLPGSLDHHRWMDPPLAVRDIVLIDGSHIVSSDIANTSDMSSSLQPDYDNP</sequence>
<organism evidence="2 3">
    <name type="scientific">Hibiscus sabdariffa</name>
    <name type="common">roselle</name>
    <dbReference type="NCBI Taxonomy" id="183260"/>
    <lineage>
        <taxon>Eukaryota</taxon>
        <taxon>Viridiplantae</taxon>
        <taxon>Streptophyta</taxon>
        <taxon>Embryophyta</taxon>
        <taxon>Tracheophyta</taxon>
        <taxon>Spermatophyta</taxon>
        <taxon>Magnoliopsida</taxon>
        <taxon>eudicotyledons</taxon>
        <taxon>Gunneridae</taxon>
        <taxon>Pentapetalae</taxon>
        <taxon>rosids</taxon>
        <taxon>malvids</taxon>
        <taxon>Malvales</taxon>
        <taxon>Malvaceae</taxon>
        <taxon>Malvoideae</taxon>
        <taxon>Hibiscus</taxon>
    </lineage>
</organism>
<gene>
    <name evidence="2" type="ORF">V6N11_049727</name>
</gene>
<dbReference type="InterPro" id="IPR036397">
    <property type="entry name" value="RNaseH_sf"/>
</dbReference>